<comment type="caution">
    <text evidence="2">The sequence shown here is derived from an EMBL/GenBank/DDBJ whole genome shotgun (WGS) entry which is preliminary data.</text>
</comment>
<sequence length="76" mass="8630">MVNSLIIISIGALIIKLDLPLLKNKSGKKEKFLYWILFFLGLGLCFFIAFSIPIPLADFLSKLFKPISNLLMDEKL</sequence>
<feature type="transmembrane region" description="Helical" evidence="1">
    <location>
        <begin position="34"/>
        <end position="56"/>
    </location>
</feature>
<name>A0ABR8R9Z6_9BACI</name>
<accession>A0ABR8R9Z6</accession>
<dbReference type="EMBL" id="JACSQO010000004">
    <property type="protein sequence ID" value="MBD7944495.1"/>
    <property type="molecule type" value="Genomic_DNA"/>
</dbReference>
<dbReference type="Proteomes" id="UP000640786">
    <property type="component" value="Unassembled WGS sequence"/>
</dbReference>
<evidence type="ECO:0000313" key="3">
    <source>
        <dbReference type="Proteomes" id="UP000640786"/>
    </source>
</evidence>
<organism evidence="2 3">
    <name type="scientific">Psychrobacillus faecigallinarum</name>
    <dbReference type="NCBI Taxonomy" id="2762235"/>
    <lineage>
        <taxon>Bacteria</taxon>
        <taxon>Bacillati</taxon>
        <taxon>Bacillota</taxon>
        <taxon>Bacilli</taxon>
        <taxon>Bacillales</taxon>
        <taxon>Bacillaceae</taxon>
        <taxon>Psychrobacillus</taxon>
    </lineage>
</organism>
<evidence type="ECO:0000313" key="2">
    <source>
        <dbReference type="EMBL" id="MBD7944495.1"/>
    </source>
</evidence>
<dbReference type="RefSeq" id="WP_154310786.1">
    <property type="nucleotide sequence ID" value="NZ_JACSQO010000004.1"/>
</dbReference>
<gene>
    <name evidence="2" type="ORF">H9650_10240</name>
</gene>
<keyword evidence="1" id="KW-0472">Membrane</keyword>
<keyword evidence="1" id="KW-1133">Transmembrane helix</keyword>
<reference evidence="2 3" key="1">
    <citation type="submission" date="2020-08" db="EMBL/GenBank/DDBJ databases">
        <title>A Genomic Blueprint of the Chicken Gut Microbiome.</title>
        <authorList>
            <person name="Gilroy R."/>
            <person name="Ravi A."/>
            <person name="Getino M."/>
            <person name="Pursley I."/>
            <person name="Horton D.L."/>
            <person name="Alikhan N.-F."/>
            <person name="Baker D."/>
            <person name="Gharbi K."/>
            <person name="Hall N."/>
            <person name="Watson M."/>
            <person name="Adriaenssens E.M."/>
            <person name="Foster-Nyarko E."/>
            <person name="Jarju S."/>
            <person name="Secka A."/>
            <person name="Antonio M."/>
            <person name="Oren A."/>
            <person name="Chaudhuri R."/>
            <person name="La Ragione R.M."/>
            <person name="Hildebrand F."/>
            <person name="Pallen M.J."/>
        </authorList>
    </citation>
    <scope>NUCLEOTIDE SEQUENCE [LARGE SCALE GENOMIC DNA]</scope>
    <source>
        <strain evidence="2 3">Sa2BUA9</strain>
    </source>
</reference>
<protein>
    <submittedName>
        <fullName evidence="2">Uncharacterized protein</fullName>
    </submittedName>
</protein>
<proteinExistence type="predicted"/>
<keyword evidence="3" id="KW-1185">Reference proteome</keyword>
<evidence type="ECO:0000256" key="1">
    <source>
        <dbReference type="SAM" id="Phobius"/>
    </source>
</evidence>
<keyword evidence="1" id="KW-0812">Transmembrane</keyword>